<accession>A0A090LIL9</accession>
<reference evidence="4" key="2">
    <citation type="submission" date="2020-12" db="UniProtKB">
        <authorList>
            <consortium name="WormBaseParasite"/>
        </authorList>
    </citation>
    <scope>IDENTIFICATION</scope>
</reference>
<reference evidence="2 3" key="1">
    <citation type="submission" date="2014-09" db="EMBL/GenBank/DDBJ databases">
        <authorList>
            <person name="Martin A.A."/>
        </authorList>
    </citation>
    <scope>NUCLEOTIDE SEQUENCE</scope>
    <source>
        <strain evidence="3">ED321</strain>
        <strain evidence="2">ED321 Heterogonic</strain>
    </source>
</reference>
<evidence type="ECO:0000256" key="1">
    <source>
        <dbReference type="SAM" id="SignalP"/>
    </source>
</evidence>
<organism evidence="2">
    <name type="scientific">Strongyloides ratti</name>
    <name type="common">Parasitic roundworm</name>
    <dbReference type="NCBI Taxonomy" id="34506"/>
    <lineage>
        <taxon>Eukaryota</taxon>
        <taxon>Metazoa</taxon>
        <taxon>Ecdysozoa</taxon>
        <taxon>Nematoda</taxon>
        <taxon>Chromadorea</taxon>
        <taxon>Rhabditida</taxon>
        <taxon>Tylenchina</taxon>
        <taxon>Panagrolaimomorpha</taxon>
        <taxon>Strongyloidoidea</taxon>
        <taxon>Strongyloididae</taxon>
        <taxon>Strongyloides</taxon>
    </lineage>
</organism>
<proteinExistence type="predicted"/>
<evidence type="ECO:0000313" key="5">
    <source>
        <dbReference type="WormBase" id="SRAE_2000430400"/>
    </source>
</evidence>
<protein>
    <submittedName>
        <fullName evidence="2 4">Uncharacterized protein</fullName>
    </submittedName>
</protein>
<dbReference type="Proteomes" id="UP000035682">
    <property type="component" value="Unplaced"/>
</dbReference>
<keyword evidence="1" id="KW-0732">Signal</keyword>
<dbReference type="RefSeq" id="XP_024508856.1">
    <property type="nucleotide sequence ID" value="XM_024643158.1"/>
</dbReference>
<evidence type="ECO:0000313" key="3">
    <source>
        <dbReference type="Proteomes" id="UP000035682"/>
    </source>
</evidence>
<feature type="chain" id="PRO_5015030863" evidence="1">
    <location>
        <begin position="24"/>
        <end position="99"/>
    </location>
</feature>
<name>A0A090LIL9_STRRB</name>
<keyword evidence="3" id="KW-1185">Reference proteome</keyword>
<dbReference type="WBParaSite" id="SRAE_2000430400.1">
    <property type="protein sequence ID" value="SRAE_2000430400.1"/>
    <property type="gene ID" value="WBGene00264534"/>
</dbReference>
<dbReference type="EMBL" id="LN609529">
    <property type="protein sequence ID" value="CEF69657.1"/>
    <property type="molecule type" value="Genomic_DNA"/>
</dbReference>
<gene>
    <name evidence="2 4 5" type="ORF">SRAE_2000430400</name>
</gene>
<sequence>MKYLFSVVIAMLLISFNFHTLSGLKASCASNKLERKGRCRIALRENENIRNTVIWPNLNERDKSAIESILARGNGNHAKEISDYLTNMVNPDDIRRSLR</sequence>
<dbReference type="CTD" id="36382027"/>
<evidence type="ECO:0000313" key="4">
    <source>
        <dbReference type="WBParaSite" id="SRAE_2000430400.1"/>
    </source>
</evidence>
<feature type="signal peptide" evidence="1">
    <location>
        <begin position="1"/>
        <end position="23"/>
    </location>
</feature>
<evidence type="ECO:0000313" key="2">
    <source>
        <dbReference type="EMBL" id="CEF69657.1"/>
    </source>
</evidence>
<dbReference type="GeneID" id="36382027"/>
<dbReference type="WormBase" id="SRAE_2000430400">
    <property type="protein sequence ID" value="SRP07005"/>
    <property type="gene ID" value="WBGene00264534"/>
</dbReference>
<dbReference type="AlphaFoldDB" id="A0A090LIL9"/>